<keyword evidence="3" id="KW-1185">Reference proteome</keyword>
<dbReference type="AlphaFoldDB" id="A0A1Z4BXU7"/>
<keyword evidence="1" id="KW-0808">Transferase</keyword>
<dbReference type="GO" id="GO:0016020">
    <property type="term" value="C:membrane"/>
    <property type="evidence" value="ECO:0007669"/>
    <property type="project" value="GOC"/>
</dbReference>
<reference evidence="2 3" key="1">
    <citation type="submission" date="2017-06" db="EMBL/GenBank/DDBJ databases">
        <title>Genome Sequencing of the methanotroph Methylovulum psychrotolerants str. HV10-M2 isolated from a high-altitude environment.</title>
        <authorList>
            <person name="Mateos-Rivera A."/>
        </authorList>
    </citation>
    <scope>NUCLEOTIDE SEQUENCE [LARGE SCALE GENOMIC DNA]</scope>
    <source>
        <strain evidence="2 3">HV10_M2</strain>
    </source>
</reference>
<dbReference type="InterPro" id="IPR029044">
    <property type="entry name" value="Nucleotide-diphossugar_trans"/>
</dbReference>
<dbReference type="InterPro" id="IPR051706">
    <property type="entry name" value="Glycosyltransferase_domain"/>
</dbReference>
<name>A0A1Z4BXU7_9GAMM</name>
<dbReference type="SUPFAM" id="SSF53448">
    <property type="entry name" value="Nucleotide-diphospho-sugar transferases"/>
    <property type="match status" value="1"/>
</dbReference>
<dbReference type="EMBL" id="CP022129">
    <property type="protein sequence ID" value="ASF46108.1"/>
    <property type="molecule type" value="Genomic_DNA"/>
</dbReference>
<gene>
    <name evidence="2" type="ORF">CEK71_08450</name>
</gene>
<dbReference type="InterPro" id="IPR007577">
    <property type="entry name" value="GlycoTrfase_DXD_sugar-bd_CS"/>
</dbReference>
<evidence type="ECO:0000256" key="1">
    <source>
        <dbReference type="ARBA" id="ARBA00022679"/>
    </source>
</evidence>
<organism evidence="2 3">
    <name type="scientific">Methylovulum psychrotolerans</name>
    <dbReference type="NCBI Taxonomy" id="1704499"/>
    <lineage>
        <taxon>Bacteria</taxon>
        <taxon>Pseudomonadati</taxon>
        <taxon>Pseudomonadota</taxon>
        <taxon>Gammaproteobacteria</taxon>
        <taxon>Methylococcales</taxon>
        <taxon>Methylococcaceae</taxon>
        <taxon>Methylovulum</taxon>
    </lineage>
</organism>
<dbReference type="OrthoDB" id="277808at2"/>
<dbReference type="Proteomes" id="UP000197019">
    <property type="component" value="Chromosome"/>
</dbReference>
<dbReference type="PANTHER" id="PTHR32385">
    <property type="entry name" value="MANNOSYL PHOSPHORYLINOSITOL CERAMIDE SYNTHASE"/>
    <property type="match status" value="1"/>
</dbReference>
<evidence type="ECO:0000313" key="2">
    <source>
        <dbReference type="EMBL" id="ASF46108.1"/>
    </source>
</evidence>
<dbReference type="Pfam" id="PF04488">
    <property type="entry name" value="Gly_transf_sug"/>
    <property type="match status" value="1"/>
</dbReference>
<dbReference type="PANTHER" id="PTHR32385:SF15">
    <property type="entry name" value="INOSITOL PHOSPHOCERAMIDE MANNOSYLTRANSFERASE 1"/>
    <property type="match status" value="1"/>
</dbReference>
<proteinExistence type="predicted"/>
<evidence type="ECO:0008006" key="4">
    <source>
        <dbReference type="Google" id="ProtNLM"/>
    </source>
</evidence>
<sequence>MNTPIIPKKIIQFWHSFPVLPDVYQQAMAANKANNPDFETLYVNDEFMLNLIKDKFTPCLLDLYKANKIAASRSDMARLILLYEYGGFYLDAALQLNASLNAFIGLQAEILLLQRDDMPRYQDCPDKAHVWNGMIGAKPQSEFIKRCIETQIRNLLGGDYNYDVRAATGPVVLNRMIDASPDFPLKKLSFKTLKNGFLSHIRIAGLANSWIPLQEKGIIDGGQLTLLKTMYPDFR</sequence>
<dbReference type="GO" id="GO:0051999">
    <property type="term" value="P:mannosyl-inositol phosphorylceramide biosynthetic process"/>
    <property type="evidence" value="ECO:0007669"/>
    <property type="project" value="TreeGrafter"/>
</dbReference>
<evidence type="ECO:0000313" key="3">
    <source>
        <dbReference type="Proteomes" id="UP000197019"/>
    </source>
</evidence>
<dbReference type="KEGG" id="mpsy:CEK71_08450"/>
<dbReference type="Gene3D" id="3.90.550.20">
    <property type="match status" value="1"/>
</dbReference>
<protein>
    <recommendedName>
        <fullName evidence="4">Glycosyl transferase</fullName>
    </recommendedName>
</protein>
<dbReference type="GO" id="GO:0000030">
    <property type="term" value="F:mannosyltransferase activity"/>
    <property type="evidence" value="ECO:0007669"/>
    <property type="project" value="TreeGrafter"/>
</dbReference>
<accession>A0A1Z4BXU7</accession>
<dbReference type="RefSeq" id="WP_088618982.1">
    <property type="nucleotide sequence ID" value="NZ_CP022129.1"/>
</dbReference>